<organism evidence="3 4">
    <name type="scientific">Cupriavidus alkaliphilus</name>
    <dbReference type="NCBI Taxonomy" id="942866"/>
    <lineage>
        <taxon>Bacteria</taxon>
        <taxon>Pseudomonadati</taxon>
        <taxon>Pseudomonadota</taxon>
        <taxon>Betaproteobacteria</taxon>
        <taxon>Burkholderiales</taxon>
        <taxon>Burkholderiaceae</taxon>
        <taxon>Cupriavidus</taxon>
    </lineage>
</organism>
<protein>
    <recommendedName>
        <fullName evidence="5">LTXXQ motif family protein</fullName>
    </recommendedName>
</protein>
<dbReference type="RefSeq" id="WP_183300371.1">
    <property type="nucleotide sequence ID" value="NZ_JACHWF010000006.1"/>
</dbReference>
<keyword evidence="2" id="KW-0732">Signal</keyword>
<feature type="compositionally biased region" description="Basic and acidic residues" evidence="1">
    <location>
        <begin position="32"/>
        <end position="41"/>
    </location>
</feature>
<evidence type="ECO:0000256" key="1">
    <source>
        <dbReference type="SAM" id="MobiDB-lite"/>
    </source>
</evidence>
<evidence type="ECO:0000256" key="2">
    <source>
        <dbReference type="SAM" id="SignalP"/>
    </source>
</evidence>
<sequence>MYAIHRLSGVLAVVTLLSWAPASLPASPAASAEHDQHHPEKPQAASVREAPKASGNAALDAQVAHLRAIRERLSRASTPEVRQALLAERHQVMQDAMSIMHKDMMGMRGAGGMSARSSAAGKNTPSAQMQMCRDMAGSHMALMQEMMQAMSSESGMGSGMGMGMGGGGMMAPGKMMRNQPADAQR</sequence>
<reference evidence="3 4" key="1">
    <citation type="submission" date="2020-08" db="EMBL/GenBank/DDBJ databases">
        <title>Genomic Encyclopedia of Type Strains, Phase IV (KMG-V): Genome sequencing to study the core and pangenomes of soil and plant-associated prokaryotes.</title>
        <authorList>
            <person name="Whitman W."/>
        </authorList>
    </citation>
    <scope>NUCLEOTIDE SEQUENCE [LARGE SCALE GENOMIC DNA]</scope>
    <source>
        <strain evidence="3 4">SLV-2362</strain>
    </source>
</reference>
<dbReference type="AlphaFoldDB" id="A0A7W4YU23"/>
<name>A0A7W4YU23_9BURK</name>
<feature type="signal peptide" evidence="2">
    <location>
        <begin position="1"/>
        <end position="22"/>
    </location>
</feature>
<feature type="region of interest" description="Disordered" evidence="1">
    <location>
        <begin position="26"/>
        <end position="56"/>
    </location>
</feature>
<dbReference type="EMBL" id="JACHWF010000006">
    <property type="protein sequence ID" value="MBB3010047.1"/>
    <property type="molecule type" value="Genomic_DNA"/>
</dbReference>
<evidence type="ECO:0008006" key="5">
    <source>
        <dbReference type="Google" id="ProtNLM"/>
    </source>
</evidence>
<comment type="caution">
    <text evidence="3">The sequence shown here is derived from an EMBL/GenBank/DDBJ whole genome shotgun (WGS) entry which is preliminary data.</text>
</comment>
<keyword evidence="4" id="KW-1185">Reference proteome</keyword>
<dbReference type="Proteomes" id="UP000578036">
    <property type="component" value="Unassembled WGS sequence"/>
</dbReference>
<feature type="chain" id="PRO_5030550602" description="LTXXQ motif family protein" evidence="2">
    <location>
        <begin position="23"/>
        <end position="185"/>
    </location>
</feature>
<proteinExistence type="predicted"/>
<accession>A0A7W4YU23</accession>
<evidence type="ECO:0000313" key="4">
    <source>
        <dbReference type="Proteomes" id="UP000578036"/>
    </source>
</evidence>
<gene>
    <name evidence="3" type="ORF">FHX61_004723</name>
</gene>
<evidence type="ECO:0000313" key="3">
    <source>
        <dbReference type="EMBL" id="MBB3010047.1"/>
    </source>
</evidence>